<name>A0A1H8YL04_9PSEU</name>
<protein>
    <submittedName>
        <fullName evidence="3">Uncharacterized protein</fullName>
    </submittedName>
</protein>
<evidence type="ECO:0000313" key="4">
    <source>
        <dbReference type="Proteomes" id="UP000198582"/>
    </source>
</evidence>
<accession>A0A1H8YL04</accession>
<dbReference type="RefSeq" id="WP_091626740.1">
    <property type="nucleotide sequence ID" value="NZ_FOEF01000022.1"/>
</dbReference>
<dbReference type="EMBL" id="FOEF01000022">
    <property type="protein sequence ID" value="SEP52836.1"/>
    <property type="molecule type" value="Genomic_DNA"/>
</dbReference>
<dbReference type="OrthoDB" id="4803588at2"/>
<proteinExistence type="predicted"/>
<feature type="transmembrane region" description="Helical" evidence="2">
    <location>
        <begin position="263"/>
        <end position="286"/>
    </location>
</feature>
<dbReference type="Proteomes" id="UP000198582">
    <property type="component" value="Unassembled WGS sequence"/>
</dbReference>
<gene>
    <name evidence="3" type="ORF">SAMN04489732_122121</name>
</gene>
<reference evidence="3 4" key="1">
    <citation type="submission" date="2016-10" db="EMBL/GenBank/DDBJ databases">
        <authorList>
            <person name="de Groot N.N."/>
        </authorList>
    </citation>
    <scope>NUCLEOTIDE SEQUENCE [LARGE SCALE GENOMIC DNA]</scope>
    <source>
        <strain evidence="3 4">DSM 44993</strain>
    </source>
</reference>
<sequence length="458" mass="48608">MSEFRIDGRHGSYEFDDAVFATGGGAHLFHGRGRDFGLVYQRYLTPVRNPESRRKLLSVVDVGRTVFPGRAVALGSSPQASVCWPTDVELDSAGAVTGVVLPRVPGDARPLASLRTARADLRVSVLIRVAEIFAWLSANGLAHGGLSEAGFVWREAPSPGALLIDADRLQPSHDHYNDWHALALIMYRGLPLAPESPAPLTELLHRALSNPLSEKGMVSPAEWVHALREVSRLPPAAQQPLYPPQYRPHQPAMVQPSASRSSYVVAAVVALGLLVVLVGATVTYAVSRGSATAGTAQTAGTSPSDPGYYVPDPSTTTPAPVTTTETVPATVDADPEAVLRAQAAADYPQVEALAGQWVPQLSSKAVGTQDNGITYDNAAILAHYRQLKVLRPTALLLSSADYSTFKNAGYWVIVLPQGYSSGTAANAWCDAAGIDADNCFAKLLSHTAGPQGATLNRR</sequence>
<organism evidence="3 4">
    <name type="scientific">Amycolatopsis saalfeldensis</name>
    <dbReference type="NCBI Taxonomy" id="394193"/>
    <lineage>
        <taxon>Bacteria</taxon>
        <taxon>Bacillati</taxon>
        <taxon>Actinomycetota</taxon>
        <taxon>Actinomycetes</taxon>
        <taxon>Pseudonocardiales</taxon>
        <taxon>Pseudonocardiaceae</taxon>
        <taxon>Amycolatopsis</taxon>
    </lineage>
</organism>
<dbReference type="STRING" id="394193.SAMN04489732_122121"/>
<evidence type="ECO:0000313" key="3">
    <source>
        <dbReference type="EMBL" id="SEP52836.1"/>
    </source>
</evidence>
<dbReference type="AlphaFoldDB" id="A0A1H8YL04"/>
<keyword evidence="2" id="KW-0812">Transmembrane</keyword>
<feature type="region of interest" description="Disordered" evidence="1">
    <location>
        <begin position="290"/>
        <end position="322"/>
    </location>
</feature>
<keyword evidence="2" id="KW-1133">Transmembrane helix</keyword>
<evidence type="ECO:0000256" key="1">
    <source>
        <dbReference type="SAM" id="MobiDB-lite"/>
    </source>
</evidence>
<evidence type="ECO:0000256" key="2">
    <source>
        <dbReference type="SAM" id="Phobius"/>
    </source>
</evidence>
<keyword evidence="4" id="KW-1185">Reference proteome</keyword>
<keyword evidence="2" id="KW-0472">Membrane</keyword>